<proteinExistence type="predicted"/>
<evidence type="ECO:0000313" key="1">
    <source>
        <dbReference type="EMBL" id="PIA17253.1"/>
    </source>
</evidence>
<name>A0A2G5BE17_COERN</name>
<evidence type="ECO:0000313" key="2">
    <source>
        <dbReference type="Proteomes" id="UP000242474"/>
    </source>
</evidence>
<dbReference type="Proteomes" id="UP000242474">
    <property type="component" value="Unassembled WGS sequence"/>
</dbReference>
<reference evidence="1 2" key="1">
    <citation type="journal article" date="2015" name="Genome Biol. Evol.">
        <title>Phylogenomic analyses indicate that early fungi evolved digesting cell walls of algal ancestors of land plants.</title>
        <authorList>
            <person name="Chang Y."/>
            <person name="Wang S."/>
            <person name="Sekimoto S."/>
            <person name="Aerts A.L."/>
            <person name="Choi C."/>
            <person name="Clum A."/>
            <person name="LaButti K.M."/>
            <person name="Lindquist E.A."/>
            <person name="Yee Ngan C."/>
            <person name="Ohm R.A."/>
            <person name="Salamov A.A."/>
            <person name="Grigoriev I.V."/>
            <person name="Spatafora J.W."/>
            <person name="Berbee M.L."/>
        </authorList>
    </citation>
    <scope>NUCLEOTIDE SEQUENCE [LARGE SCALE GENOMIC DNA]</scope>
    <source>
        <strain evidence="1 2">NRRL 1564</strain>
    </source>
</reference>
<accession>A0A2G5BE17</accession>
<dbReference type="EMBL" id="KZ303495">
    <property type="protein sequence ID" value="PIA17253.1"/>
    <property type="molecule type" value="Genomic_DNA"/>
</dbReference>
<sequence length="180" mass="20537">MSSSGVLKKSILGEVANINDDEWSSAINLLNTCEGPYSFDMQVYYMKATLLKTPQGVKREDWRHVVCAWLSKMPKDVSDKEWQKVLEDIIEISNDPVLIKKDLQSHIDINERRLNNLAKSYGKKISPRAIGTLESDLDALTTQYLETVEARKDLEEFADKRNPAYILCCLLEGLKNRGEE</sequence>
<dbReference type="AlphaFoldDB" id="A0A2G5BE17"/>
<gene>
    <name evidence="1" type="ORF">COEREDRAFT_86252</name>
</gene>
<organism evidence="1 2">
    <name type="scientific">Coemansia reversa (strain ATCC 12441 / NRRL 1564)</name>
    <dbReference type="NCBI Taxonomy" id="763665"/>
    <lineage>
        <taxon>Eukaryota</taxon>
        <taxon>Fungi</taxon>
        <taxon>Fungi incertae sedis</taxon>
        <taxon>Zoopagomycota</taxon>
        <taxon>Kickxellomycotina</taxon>
        <taxon>Kickxellomycetes</taxon>
        <taxon>Kickxellales</taxon>
        <taxon>Kickxellaceae</taxon>
        <taxon>Coemansia</taxon>
    </lineage>
</organism>
<protein>
    <submittedName>
        <fullName evidence="1">Uncharacterized protein</fullName>
    </submittedName>
</protein>
<keyword evidence="2" id="KW-1185">Reference proteome</keyword>